<dbReference type="PANTHER" id="PTHR11475:SF143">
    <property type="entry name" value="PUTATIVE-RELATED"/>
    <property type="match status" value="1"/>
</dbReference>
<dbReference type="Proteomes" id="UP000759131">
    <property type="component" value="Unassembled WGS sequence"/>
</dbReference>
<dbReference type="EMBL" id="CAJPIZ010014338">
    <property type="protein sequence ID" value="CAG2114715.1"/>
    <property type="molecule type" value="Genomic_DNA"/>
</dbReference>
<dbReference type="GO" id="GO:0004601">
    <property type="term" value="F:peroxidase activity"/>
    <property type="evidence" value="ECO:0007669"/>
    <property type="project" value="UniProtKB-KW"/>
</dbReference>
<sequence length="281" mass="31509">MPSIEIPSNPWSNQKYCDIEKSDSDYISCNPNYKYRRIDGKCNNPLHSNWGSSFHCHRRLLPPDYADGIEIPRKASDGSELPNPRLLTQVLMPDLPLDDPKRTSMHMIFGQFIVHDTFKTLQYLGLAINCCTRGSQVHPECIPIDNIPTDTLTARFNQRCINSVRSTACNTCSLGPRNQMNAATPTLDLSHVYGGNLMNNSYLLRTFTGGRLRGSAAADGSTILPVAELPRDQDSLDLTQCRPPQERPWLTCFHSGDGIRSNQNPLVQWGFTLARAEACWL</sequence>
<dbReference type="InterPro" id="IPR037120">
    <property type="entry name" value="Haem_peroxidase_sf_animal"/>
</dbReference>
<organism evidence="2">
    <name type="scientific">Medioppia subpectinata</name>
    <dbReference type="NCBI Taxonomy" id="1979941"/>
    <lineage>
        <taxon>Eukaryota</taxon>
        <taxon>Metazoa</taxon>
        <taxon>Ecdysozoa</taxon>
        <taxon>Arthropoda</taxon>
        <taxon>Chelicerata</taxon>
        <taxon>Arachnida</taxon>
        <taxon>Acari</taxon>
        <taxon>Acariformes</taxon>
        <taxon>Sarcoptiformes</taxon>
        <taxon>Oribatida</taxon>
        <taxon>Brachypylina</taxon>
        <taxon>Oppioidea</taxon>
        <taxon>Oppiidae</taxon>
        <taxon>Medioppia</taxon>
    </lineage>
</organism>
<keyword evidence="1" id="KW-0560">Oxidoreductase</keyword>
<dbReference type="GO" id="GO:0006979">
    <property type="term" value="P:response to oxidative stress"/>
    <property type="evidence" value="ECO:0007669"/>
    <property type="project" value="InterPro"/>
</dbReference>
<dbReference type="OrthoDB" id="6516351at2759"/>
<dbReference type="InterPro" id="IPR010255">
    <property type="entry name" value="Haem_peroxidase_sf"/>
</dbReference>
<gene>
    <name evidence="2" type="ORF">OSB1V03_LOCUS14681</name>
</gene>
<dbReference type="SUPFAM" id="SSF48113">
    <property type="entry name" value="Heme-dependent peroxidases"/>
    <property type="match status" value="1"/>
</dbReference>
<evidence type="ECO:0000256" key="1">
    <source>
        <dbReference type="ARBA" id="ARBA00022559"/>
    </source>
</evidence>
<feature type="non-terminal residue" evidence="2">
    <location>
        <position position="1"/>
    </location>
</feature>
<name>A0A7R9Q7W0_9ACAR</name>
<dbReference type="InterPro" id="IPR019791">
    <property type="entry name" value="Haem_peroxidase_animal"/>
</dbReference>
<dbReference type="AlphaFoldDB" id="A0A7R9Q7W0"/>
<dbReference type="Pfam" id="PF03098">
    <property type="entry name" value="An_peroxidase"/>
    <property type="match status" value="1"/>
</dbReference>
<dbReference type="PROSITE" id="PS50292">
    <property type="entry name" value="PEROXIDASE_3"/>
    <property type="match status" value="1"/>
</dbReference>
<dbReference type="PANTHER" id="PTHR11475">
    <property type="entry name" value="OXIDASE/PEROXIDASE"/>
    <property type="match status" value="1"/>
</dbReference>
<protein>
    <recommendedName>
        <fullName evidence="4">Peroxidase</fullName>
    </recommendedName>
</protein>
<dbReference type="GO" id="GO:0020037">
    <property type="term" value="F:heme binding"/>
    <property type="evidence" value="ECO:0007669"/>
    <property type="project" value="InterPro"/>
</dbReference>
<dbReference type="EMBL" id="OC868913">
    <property type="protein sequence ID" value="CAD7634285.1"/>
    <property type="molecule type" value="Genomic_DNA"/>
</dbReference>
<accession>A0A7R9Q7W0</accession>
<dbReference type="Gene3D" id="1.10.640.10">
    <property type="entry name" value="Haem peroxidase domain superfamily, animal type"/>
    <property type="match status" value="1"/>
</dbReference>
<proteinExistence type="predicted"/>
<evidence type="ECO:0008006" key="4">
    <source>
        <dbReference type="Google" id="ProtNLM"/>
    </source>
</evidence>
<evidence type="ECO:0000313" key="2">
    <source>
        <dbReference type="EMBL" id="CAD7634285.1"/>
    </source>
</evidence>
<reference evidence="2" key="1">
    <citation type="submission" date="2020-11" db="EMBL/GenBank/DDBJ databases">
        <authorList>
            <person name="Tran Van P."/>
        </authorList>
    </citation>
    <scope>NUCLEOTIDE SEQUENCE</scope>
</reference>
<keyword evidence="3" id="KW-1185">Reference proteome</keyword>
<keyword evidence="1" id="KW-0575">Peroxidase</keyword>
<evidence type="ECO:0000313" key="3">
    <source>
        <dbReference type="Proteomes" id="UP000759131"/>
    </source>
</evidence>